<dbReference type="EMBL" id="CM004403">
    <property type="protein sequence ID" value="OAY24293.1"/>
    <property type="molecule type" value="Genomic_DNA"/>
</dbReference>
<keyword evidence="1" id="KW-1133">Transmembrane helix</keyword>
<dbReference type="PANTHER" id="PTHR36779:SF1">
    <property type="entry name" value="OS04G0600400 PROTEIN"/>
    <property type="match status" value="1"/>
</dbReference>
<sequence>MDSEEEREVEMEIEETLDDRKKGYDYVVLRLILAIIFPIAAFFSLSLFIGFLAVLAAHFSISTPISVPSQCRIVSSSVDLRSTKVCELGFLNYKAKHVFYPFERSKFRCRYDYYWASVFEVEYKDHSLGLTQAFAEAPDEALPPNCRPSFGAVWLTKDKFKVNKTYECWYTTGISKVSLYSDGFFPCQAKDPSVFEMIRRYIILFVKVLHSWFVRKRGKASYWRWETIAGIVTGFSTSLISLSFISILHQMKSRLPQTYVARMVARTPKMVFFKRACFLVAYFSVVGWLVIQYGKRLGLTEIYRIYNL</sequence>
<dbReference type="Gramene" id="Manes.17G003600.6.v8.1">
    <property type="protein sequence ID" value="Manes.17G003600.6.v8.1.CDS"/>
    <property type="gene ID" value="Manes.17G003600.v8.1"/>
</dbReference>
<dbReference type="OrthoDB" id="1922696at2759"/>
<name>A0A251ITQ1_MANES</name>
<proteinExistence type="predicted"/>
<keyword evidence="1" id="KW-0472">Membrane</keyword>
<reference evidence="2 3" key="1">
    <citation type="submission" date="2016-02" db="EMBL/GenBank/DDBJ databases">
        <title>WGS assembly of Manihot esculenta.</title>
        <authorList>
            <person name="Bredeson J.V."/>
            <person name="Prochnik S.E."/>
            <person name="Lyons J.B."/>
            <person name="Schmutz J."/>
            <person name="Grimwood J."/>
            <person name="Vrebalov J."/>
            <person name="Bart R.S."/>
            <person name="Amuge T."/>
            <person name="Ferguson M.E."/>
            <person name="Green R."/>
            <person name="Putnam N."/>
            <person name="Stites J."/>
            <person name="Rounsley S."/>
            <person name="Rokhsar D.S."/>
        </authorList>
    </citation>
    <scope>NUCLEOTIDE SEQUENCE [LARGE SCALE GENOMIC DNA]</scope>
    <source>
        <strain evidence="3">cv. AM560-2</strain>
        <tissue evidence="2">Leaf</tissue>
    </source>
</reference>
<dbReference type="EMBL" id="CM004403">
    <property type="protein sequence ID" value="OAY24292.1"/>
    <property type="molecule type" value="Genomic_DNA"/>
</dbReference>
<protein>
    <submittedName>
        <fullName evidence="2">Uncharacterized protein</fullName>
    </submittedName>
</protein>
<evidence type="ECO:0000256" key="1">
    <source>
        <dbReference type="SAM" id="Phobius"/>
    </source>
</evidence>
<organism evidence="2 3">
    <name type="scientific">Manihot esculenta</name>
    <name type="common">Cassava</name>
    <name type="synonym">Jatropha manihot</name>
    <dbReference type="NCBI Taxonomy" id="3983"/>
    <lineage>
        <taxon>Eukaryota</taxon>
        <taxon>Viridiplantae</taxon>
        <taxon>Streptophyta</taxon>
        <taxon>Embryophyta</taxon>
        <taxon>Tracheophyta</taxon>
        <taxon>Spermatophyta</taxon>
        <taxon>Magnoliopsida</taxon>
        <taxon>eudicotyledons</taxon>
        <taxon>Gunneridae</taxon>
        <taxon>Pentapetalae</taxon>
        <taxon>rosids</taxon>
        <taxon>fabids</taxon>
        <taxon>Malpighiales</taxon>
        <taxon>Euphorbiaceae</taxon>
        <taxon>Crotonoideae</taxon>
        <taxon>Manihoteae</taxon>
        <taxon>Manihot</taxon>
    </lineage>
</organism>
<feature type="transmembrane region" description="Helical" evidence="1">
    <location>
        <begin position="272"/>
        <end position="291"/>
    </location>
</feature>
<dbReference type="STRING" id="3983.A0A251ITQ1"/>
<evidence type="ECO:0000313" key="3">
    <source>
        <dbReference type="Proteomes" id="UP000091857"/>
    </source>
</evidence>
<gene>
    <name evidence="2" type="ORF">MANES_17G003600</name>
</gene>
<dbReference type="Proteomes" id="UP000091857">
    <property type="component" value="Chromosome 17"/>
</dbReference>
<dbReference type="Gramene" id="Manes.17G003600.4.v8.1">
    <property type="protein sequence ID" value="Manes.17G003600.4.v8.1.CDS"/>
    <property type="gene ID" value="Manes.17G003600.v8.1"/>
</dbReference>
<feature type="transmembrane region" description="Helical" evidence="1">
    <location>
        <begin position="227"/>
        <end position="251"/>
    </location>
</feature>
<keyword evidence="1" id="KW-0812">Transmembrane</keyword>
<dbReference type="AlphaFoldDB" id="A0A251ITQ1"/>
<accession>A0A251ITQ1</accession>
<dbReference type="PANTHER" id="PTHR36779">
    <property type="entry name" value="OSJNBA0083N12.13 PROTEIN"/>
    <property type="match status" value="1"/>
</dbReference>
<feature type="transmembrane region" description="Helical" evidence="1">
    <location>
        <begin position="27"/>
        <end position="56"/>
    </location>
</feature>
<evidence type="ECO:0000313" key="2">
    <source>
        <dbReference type="EMBL" id="OAY24292.1"/>
    </source>
</evidence>
<keyword evidence="3" id="KW-1185">Reference proteome</keyword>